<evidence type="ECO:0000313" key="7">
    <source>
        <dbReference type="Proteomes" id="UP000184073"/>
    </source>
</evidence>
<dbReference type="OrthoDB" id="2593732at2759"/>
<evidence type="ECO:0000313" key="6">
    <source>
        <dbReference type="EMBL" id="OJJ01996.1"/>
    </source>
</evidence>
<keyword evidence="1" id="KW-0805">Transcription regulation</keyword>
<dbReference type="Gene3D" id="4.10.240.10">
    <property type="entry name" value="Zn(2)-C6 fungal-type DNA-binding domain"/>
    <property type="match status" value="1"/>
</dbReference>
<dbReference type="GO" id="GO:0000981">
    <property type="term" value="F:DNA-binding transcription factor activity, RNA polymerase II-specific"/>
    <property type="evidence" value="ECO:0007669"/>
    <property type="project" value="InterPro"/>
</dbReference>
<dbReference type="AlphaFoldDB" id="A0A1L9PKM6"/>
<dbReference type="Proteomes" id="UP000184073">
    <property type="component" value="Unassembled WGS sequence"/>
</dbReference>
<organism evidence="6 7">
    <name type="scientific">Aspergillus versicolor CBS 583.65</name>
    <dbReference type="NCBI Taxonomy" id="1036611"/>
    <lineage>
        <taxon>Eukaryota</taxon>
        <taxon>Fungi</taxon>
        <taxon>Dikarya</taxon>
        <taxon>Ascomycota</taxon>
        <taxon>Pezizomycotina</taxon>
        <taxon>Eurotiomycetes</taxon>
        <taxon>Eurotiomycetidae</taxon>
        <taxon>Eurotiales</taxon>
        <taxon>Aspergillaceae</taxon>
        <taxon>Aspergillus</taxon>
        <taxon>Aspergillus subgen. Nidulantes</taxon>
    </lineage>
</organism>
<dbReference type="STRING" id="1036611.A0A1L9PKM6"/>
<proteinExistence type="predicted"/>
<keyword evidence="4" id="KW-0539">Nucleus</keyword>
<dbReference type="VEuPathDB" id="FungiDB:ASPVEDRAFT_52791"/>
<dbReference type="InterPro" id="IPR036864">
    <property type="entry name" value="Zn2-C6_fun-type_DNA-bd_sf"/>
</dbReference>
<keyword evidence="7" id="KW-1185">Reference proteome</keyword>
<dbReference type="CDD" id="cd00067">
    <property type="entry name" value="GAL4"/>
    <property type="match status" value="1"/>
</dbReference>
<reference evidence="7" key="1">
    <citation type="journal article" date="2017" name="Genome Biol.">
        <title>Comparative genomics reveals high biological diversity and specific adaptations in the industrially and medically important fungal genus Aspergillus.</title>
        <authorList>
            <person name="de Vries R.P."/>
            <person name="Riley R."/>
            <person name="Wiebenga A."/>
            <person name="Aguilar-Osorio G."/>
            <person name="Amillis S."/>
            <person name="Uchima C.A."/>
            <person name="Anderluh G."/>
            <person name="Asadollahi M."/>
            <person name="Askin M."/>
            <person name="Barry K."/>
            <person name="Battaglia E."/>
            <person name="Bayram O."/>
            <person name="Benocci T."/>
            <person name="Braus-Stromeyer S.A."/>
            <person name="Caldana C."/>
            <person name="Canovas D."/>
            <person name="Cerqueira G.C."/>
            <person name="Chen F."/>
            <person name="Chen W."/>
            <person name="Choi C."/>
            <person name="Clum A."/>
            <person name="Dos Santos R.A."/>
            <person name="Damasio A.R."/>
            <person name="Diallinas G."/>
            <person name="Emri T."/>
            <person name="Fekete E."/>
            <person name="Flipphi M."/>
            <person name="Freyberg S."/>
            <person name="Gallo A."/>
            <person name="Gournas C."/>
            <person name="Habgood R."/>
            <person name="Hainaut M."/>
            <person name="Harispe M.L."/>
            <person name="Henrissat B."/>
            <person name="Hilden K.S."/>
            <person name="Hope R."/>
            <person name="Hossain A."/>
            <person name="Karabika E."/>
            <person name="Karaffa L."/>
            <person name="Karanyi Z."/>
            <person name="Krasevec N."/>
            <person name="Kuo A."/>
            <person name="Kusch H."/>
            <person name="LaButti K."/>
            <person name="Lagendijk E.L."/>
            <person name="Lapidus A."/>
            <person name="Levasseur A."/>
            <person name="Lindquist E."/>
            <person name="Lipzen A."/>
            <person name="Logrieco A.F."/>
            <person name="MacCabe A."/>
            <person name="Maekelae M.R."/>
            <person name="Malavazi I."/>
            <person name="Melin P."/>
            <person name="Meyer V."/>
            <person name="Mielnichuk N."/>
            <person name="Miskei M."/>
            <person name="Molnar A.P."/>
            <person name="Mule G."/>
            <person name="Ngan C.Y."/>
            <person name="Orejas M."/>
            <person name="Orosz E."/>
            <person name="Ouedraogo J.P."/>
            <person name="Overkamp K.M."/>
            <person name="Park H.-S."/>
            <person name="Perrone G."/>
            <person name="Piumi F."/>
            <person name="Punt P.J."/>
            <person name="Ram A.F."/>
            <person name="Ramon A."/>
            <person name="Rauscher S."/>
            <person name="Record E."/>
            <person name="Riano-Pachon D.M."/>
            <person name="Robert V."/>
            <person name="Roehrig J."/>
            <person name="Ruller R."/>
            <person name="Salamov A."/>
            <person name="Salih N.S."/>
            <person name="Samson R.A."/>
            <person name="Sandor E."/>
            <person name="Sanguinetti M."/>
            <person name="Schuetze T."/>
            <person name="Sepcic K."/>
            <person name="Shelest E."/>
            <person name="Sherlock G."/>
            <person name="Sophianopoulou V."/>
            <person name="Squina F.M."/>
            <person name="Sun H."/>
            <person name="Susca A."/>
            <person name="Todd R.B."/>
            <person name="Tsang A."/>
            <person name="Unkles S.E."/>
            <person name="van de Wiele N."/>
            <person name="van Rossen-Uffink D."/>
            <person name="Oliveira J.V."/>
            <person name="Vesth T.C."/>
            <person name="Visser J."/>
            <person name="Yu J.-H."/>
            <person name="Zhou M."/>
            <person name="Andersen M.R."/>
            <person name="Archer D.B."/>
            <person name="Baker S.E."/>
            <person name="Benoit I."/>
            <person name="Brakhage A.A."/>
            <person name="Braus G.H."/>
            <person name="Fischer R."/>
            <person name="Frisvad J.C."/>
            <person name="Goldman G.H."/>
            <person name="Houbraken J."/>
            <person name="Oakley B."/>
            <person name="Pocsi I."/>
            <person name="Scazzocchio C."/>
            <person name="Seiboth B."/>
            <person name="vanKuyk P.A."/>
            <person name="Wortman J."/>
            <person name="Dyer P.S."/>
            <person name="Grigoriev I.V."/>
        </authorList>
    </citation>
    <scope>NUCLEOTIDE SEQUENCE [LARGE SCALE GENOMIC DNA]</scope>
    <source>
        <strain evidence="7">CBS 583.65</strain>
    </source>
</reference>
<protein>
    <recommendedName>
        <fullName evidence="8">Zn(2)-C6 fungal-type domain-containing protein</fullName>
    </recommendedName>
</protein>
<evidence type="ECO:0008006" key="8">
    <source>
        <dbReference type="Google" id="ProtNLM"/>
    </source>
</evidence>
<evidence type="ECO:0000256" key="2">
    <source>
        <dbReference type="ARBA" id="ARBA00023125"/>
    </source>
</evidence>
<dbReference type="InterPro" id="IPR001138">
    <property type="entry name" value="Zn2Cys6_DnaBD"/>
</dbReference>
<dbReference type="PANTHER" id="PTHR47256:SF1">
    <property type="entry name" value="ZN(II)2CYS6 TRANSCRIPTION FACTOR (EUROFUNG)"/>
    <property type="match status" value="1"/>
</dbReference>
<evidence type="ECO:0000256" key="1">
    <source>
        <dbReference type="ARBA" id="ARBA00023015"/>
    </source>
</evidence>
<evidence type="ECO:0000256" key="5">
    <source>
        <dbReference type="SAM" id="MobiDB-lite"/>
    </source>
</evidence>
<dbReference type="GeneID" id="63730211"/>
<dbReference type="EMBL" id="KV878128">
    <property type="protein sequence ID" value="OJJ01996.1"/>
    <property type="molecule type" value="Genomic_DNA"/>
</dbReference>
<feature type="compositionally biased region" description="Polar residues" evidence="5">
    <location>
        <begin position="13"/>
        <end position="22"/>
    </location>
</feature>
<keyword evidence="3" id="KW-0804">Transcription</keyword>
<dbReference type="GO" id="GO:0003677">
    <property type="term" value="F:DNA binding"/>
    <property type="evidence" value="ECO:0007669"/>
    <property type="project" value="UniProtKB-KW"/>
</dbReference>
<dbReference type="RefSeq" id="XP_040667758.1">
    <property type="nucleotide sequence ID" value="XM_040814700.1"/>
</dbReference>
<feature type="region of interest" description="Disordered" evidence="5">
    <location>
        <begin position="1"/>
        <end position="30"/>
    </location>
</feature>
<dbReference type="InterPro" id="IPR053187">
    <property type="entry name" value="Notoamide_regulator"/>
</dbReference>
<dbReference type="SUPFAM" id="SSF57701">
    <property type="entry name" value="Zn2/Cys6 DNA-binding domain"/>
    <property type="match status" value="1"/>
</dbReference>
<evidence type="ECO:0000256" key="3">
    <source>
        <dbReference type="ARBA" id="ARBA00023163"/>
    </source>
</evidence>
<dbReference type="PANTHER" id="PTHR47256">
    <property type="entry name" value="ZN(II)2CYS6 TRANSCRIPTION FACTOR (EUROFUNG)-RELATED"/>
    <property type="match status" value="1"/>
</dbReference>
<name>A0A1L9PKM6_ASPVE</name>
<gene>
    <name evidence="6" type="ORF">ASPVEDRAFT_52791</name>
</gene>
<dbReference type="GO" id="GO:0008270">
    <property type="term" value="F:zinc ion binding"/>
    <property type="evidence" value="ECO:0007669"/>
    <property type="project" value="InterPro"/>
</dbReference>
<evidence type="ECO:0000256" key="4">
    <source>
        <dbReference type="ARBA" id="ARBA00023242"/>
    </source>
</evidence>
<dbReference type="CDD" id="cd12148">
    <property type="entry name" value="fungal_TF_MHR"/>
    <property type="match status" value="1"/>
</dbReference>
<sequence length="550" mass="60786">MSSRPLRPIQPAPSGTSRQPPSTARPRGTKASIACVECRKNKSKALATCVGGVPCDPCRRANAECVVDAASDGRKKGALDRRVNVLRRDRTLLHGLVRTLADNDNESSSILNVIQSNASLDEIRDFLEQHLPAESQPGEGQTHNSPLYRVPARPWTLLTDDSDYVSHLISLYFTWNHPVHKWIERDLFLRDMEAGSLECSFCSPFLVNAMLAVACSYLDPPAGSLPQANITPDASTFVAEARRLLDQDHGRLSLTNFQGRCELYISLWAMCKHMAGWQYLVEIASCSAQLLAQRNAAKAKGDGKSQELVTAIETAVNGVSSLLPVALPTMHQSLILPEPAHRPSCDTHGGADLWHPYPMMAESIPGHADCVALELVELQLILWDISKAISAEYAWFTHELANEYYERLQKWAGNLPGLRYSSAIISLCNAAENISQMNGLFAFNSTTQRLSCARTTCSLLQSFASRWSEKYMPITFVRYADLALSALLADLENVESSNMFAATFMIFHTLVARVPIAAQMLQRVREQAKKAHIALPQATIYPNQRSTAEH</sequence>
<accession>A0A1L9PKM6</accession>
<keyword evidence="2" id="KW-0238">DNA-binding</keyword>